<dbReference type="FunFam" id="3.40.1380.10:FF:000003">
    <property type="entry name" value="ATP synthase subunit gamma"/>
    <property type="match status" value="1"/>
</dbReference>
<evidence type="ECO:0000256" key="6">
    <source>
        <dbReference type="ARBA" id="ARBA00022792"/>
    </source>
</evidence>
<dbReference type="EMBL" id="HBIB01046917">
    <property type="protein sequence ID" value="CAE0268481.1"/>
    <property type="molecule type" value="Transcribed_RNA"/>
</dbReference>
<organism evidence="13">
    <name type="scientific">Palpitomonas bilix</name>
    <dbReference type="NCBI Taxonomy" id="652834"/>
    <lineage>
        <taxon>Eukaryota</taxon>
        <taxon>Eukaryota incertae sedis</taxon>
    </lineage>
</organism>
<reference evidence="13" key="1">
    <citation type="submission" date="2021-01" db="EMBL/GenBank/DDBJ databases">
        <authorList>
            <person name="Corre E."/>
            <person name="Pelletier E."/>
            <person name="Niang G."/>
            <person name="Scheremetjew M."/>
            <person name="Finn R."/>
            <person name="Kale V."/>
            <person name="Holt S."/>
            <person name="Cochrane G."/>
            <person name="Meng A."/>
            <person name="Brown T."/>
            <person name="Cohen L."/>
        </authorList>
    </citation>
    <scope>NUCLEOTIDE SEQUENCE</scope>
    <source>
        <strain evidence="13">NIES-2562</strain>
    </source>
</reference>
<accession>A0A7S3GJN1</accession>
<dbReference type="Pfam" id="PF00231">
    <property type="entry name" value="ATP-synt"/>
    <property type="match status" value="1"/>
</dbReference>
<evidence type="ECO:0000256" key="2">
    <source>
        <dbReference type="ARBA" id="ARBA00007681"/>
    </source>
</evidence>
<dbReference type="HAMAP" id="MF_00815">
    <property type="entry name" value="ATP_synth_gamma_bact"/>
    <property type="match status" value="1"/>
</dbReference>
<dbReference type="Gene3D" id="1.10.287.80">
    <property type="entry name" value="ATP synthase, gamma subunit, helix hairpin domain"/>
    <property type="match status" value="1"/>
</dbReference>
<dbReference type="PANTHER" id="PTHR11693:SF22">
    <property type="entry name" value="ATP SYNTHASE SUBUNIT GAMMA, MITOCHONDRIAL"/>
    <property type="match status" value="1"/>
</dbReference>
<dbReference type="FunFam" id="1.10.287.80:FF:000001">
    <property type="entry name" value="ATP synthase gamma chain"/>
    <property type="match status" value="1"/>
</dbReference>
<evidence type="ECO:0000256" key="8">
    <source>
        <dbReference type="ARBA" id="ARBA00023128"/>
    </source>
</evidence>
<evidence type="ECO:0000256" key="10">
    <source>
        <dbReference type="ARBA" id="ARBA00023196"/>
    </source>
</evidence>
<dbReference type="PIRSF" id="PIRSF039089">
    <property type="entry name" value="ATP_synthase_gamma"/>
    <property type="match status" value="1"/>
</dbReference>
<dbReference type="GO" id="GO:0046933">
    <property type="term" value="F:proton-transporting ATP synthase activity, rotational mechanism"/>
    <property type="evidence" value="ECO:0007669"/>
    <property type="project" value="InterPro"/>
</dbReference>
<dbReference type="PRINTS" id="PR00126">
    <property type="entry name" value="ATPASEGAMMA"/>
</dbReference>
<evidence type="ECO:0000256" key="9">
    <source>
        <dbReference type="ARBA" id="ARBA00023136"/>
    </source>
</evidence>
<dbReference type="InterPro" id="IPR000131">
    <property type="entry name" value="ATP_synth_F1_gsu"/>
</dbReference>
<gene>
    <name evidence="13" type="ORF">PBIL07802_LOCUS30831</name>
</gene>
<dbReference type="GO" id="GO:0005743">
    <property type="term" value="C:mitochondrial inner membrane"/>
    <property type="evidence" value="ECO:0007669"/>
    <property type="project" value="UniProtKB-SubCell"/>
</dbReference>
<evidence type="ECO:0000256" key="12">
    <source>
        <dbReference type="ARBA" id="ARBA00031066"/>
    </source>
</evidence>
<dbReference type="SUPFAM" id="SSF52943">
    <property type="entry name" value="ATP synthase (F1-ATPase), gamma subunit"/>
    <property type="match status" value="1"/>
</dbReference>
<keyword evidence="7" id="KW-0406">Ion transport</keyword>
<keyword evidence="11" id="KW-0066">ATP synthesis</keyword>
<keyword evidence="8" id="KW-0496">Mitochondrion</keyword>
<keyword evidence="5" id="KW-0375">Hydrogen ion transport</keyword>
<evidence type="ECO:0000313" key="13">
    <source>
        <dbReference type="EMBL" id="CAE0268481.1"/>
    </source>
</evidence>
<dbReference type="PANTHER" id="PTHR11693">
    <property type="entry name" value="ATP SYNTHASE GAMMA CHAIN"/>
    <property type="match status" value="1"/>
</dbReference>
<keyword evidence="6" id="KW-0999">Mitochondrion inner membrane</keyword>
<keyword evidence="10" id="KW-0139">CF(1)</keyword>
<dbReference type="PROSITE" id="PS00153">
    <property type="entry name" value="ATPASE_GAMMA"/>
    <property type="match status" value="1"/>
</dbReference>
<dbReference type="GO" id="GO:0045259">
    <property type="term" value="C:proton-transporting ATP synthase complex"/>
    <property type="evidence" value="ECO:0007669"/>
    <property type="project" value="UniProtKB-KW"/>
</dbReference>
<dbReference type="InterPro" id="IPR035968">
    <property type="entry name" value="ATP_synth_F1_ATPase_gsu"/>
</dbReference>
<comment type="similarity">
    <text evidence="2">Belongs to the ATPase gamma chain family.</text>
</comment>
<evidence type="ECO:0000256" key="7">
    <source>
        <dbReference type="ARBA" id="ARBA00023065"/>
    </source>
</evidence>
<dbReference type="Gene3D" id="3.40.1380.10">
    <property type="match status" value="1"/>
</dbReference>
<dbReference type="NCBIfam" id="TIGR01146">
    <property type="entry name" value="ATPsyn_F1gamma"/>
    <property type="match status" value="1"/>
</dbReference>
<keyword evidence="4" id="KW-0813">Transport</keyword>
<comment type="subcellular location">
    <subcellularLocation>
        <location evidence="1">Mitochondrion inner membrane</location>
        <topology evidence="1">Peripheral membrane protein</topology>
    </subcellularLocation>
</comment>
<name>A0A7S3GJN1_9EUKA</name>
<dbReference type="AlphaFoldDB" id="A0A7S3GJN1"/>
<protein>
    <recommendedName>
        <fullName evidence="3">ATP synthase subunit gamma, mitochondrial</fullName>
    </recommendedName>
    <alternativeName>
        <fullName evidence="12">F-ATPase gamma subunit</fullName>
    </alternativeName>
</protein>
<evidence type="ECO:0000256" key="5">
    <source>
        <dbReference type="ARBA" id="ARBA00022781"/>
    </source>
</evidence>
<dbReference type="CDD" id="cd12151">
    <property type="entry name" value="F1-ATPase_gamma"/>
    <property type="match status" value="1"/>
</dbReference>
<proteinExistence type="inferred from homology"/>
<sequence>MSLIARAFTKAPSTLVGGAGVRYAASKKTVMLRMKSVKAVQKITAAMKMVAASKLKGVETLNLKARPFGAAVDKFFVDVPAAPEDREELDGKHLLVPITSDRGLCGGINSSVVKAAKLRVQEDPELVMSIFGDKAKAGLMRNAKNNFSSVTTDISRKPASFVQASLLAERVLEVDSKDIDIIYNKFQSVIAFDTVTEKLEAPKDMTTRAWNTEYEFDDDEEEIVKDLSEFRIASKLYSSLLENATSEQSARMTAMDNASKNAGDMLDKLTLLYNRTRQAGITTELCEIVSGAEALKG</sequence>
<evidence type="ECO:0000256" key="11">
    <source>
        <dbReference type="ARBA" id="ARBA00023310"/>
    </source>
</evidence>
<dbReference type="InterPro" id="IPR023632">
    <property type="entry name" value="ATP_synth_F1_gsu_CS"/>
</dbReference>
<evidence type="ECO:0000256" key="4">
    <source>
        <dbReference type="ARBA" id="ARBA00022448"/>
    </source>
</evidence>
<evidence type="ECO:0000256" key="1">
    <source>
        <dbReference type="ARBA" id="ARBA00004637"/>
    </source>
</evidence>
<keyword evidence="9" id="KW-0472">Membrane</keyword>
<evidence type="ECO:0000256" key="3">
    <source>
        <dbReference type="ARBA" id="ARBA00020843"/>
    </source>
</evidence>